<evidence type="ECO:0000256" key="1">
    <source>
        <dbReference type="PROSITE-ProRule" id="PRU01388"/>
    </source>
</evidence>
<proteinExistence type="inferred from homology"/>
<dbReference type="InterPro" id="IPR045189">
    <property type="entry name" value="UBR4-like"/>
</dbReference>
<keyword evidence="1" id="KW-0863">Zinc-finger</keyword>
<gene>
    <name evidence="3" type="ORF">GPUH_LOCUS6610</name>
</gene>
<evidence type="ECO:0000259" key="2">
    <source>
        <dbReference type="Pfam" id="PF13764"/>
    </source>
</evidence>
<reference evidence="5" key="1">
    <citation type="submission" date="2016-06" db="UniProtKB">
        <authorList>
            <consortium name="WormBaseParasite"/>
        </authorList>
    </citation>
    <scope>IDENTIFICATION</scope>
</reference>
<dbReference type="GO" id="GO:0008270">
    <property type="term" value="F:zinc ion binding"/>
    <property type="evidence" value="ECO:0007669"/>
    <property type="project" value="UniProtKB-KW"/>
</dbReference>
<protein>
    <submittedName>
        <fullName evidence="5">E3_UbLigase_R4 domain-containing protein</fullName>
    </submittedName>
</protein>
<dbReference type="Pfam" id="PF13764">
    <property type="entry name" value="E3_UbLigase_R4"/>
    <property type="match status" value="1"/>
</dbReference>
<name>A0A183DD20_9BILA</name>
<feature type="region of interest" description="UBR4 E3 catalytic module" evidence="1">
    <location>
        <begin position="1"/>
        <end position="103"/>
    </location>
</feature>
<keyword evidence="4" id="KW-1185">Reference proteome</keyword>
<dbReference type="PANTHER" id="PTHR21725:SF1">
    <property type="entry name" value="E3 UBIQUITIN-PROTEIN LIGASE UBR4"/>
    <property type="match status" value="1"/>
</dbReference>
<comment type="similarity">
    <text evidence="1">Belongs to the UBR4 family.</text>
</comment>
<dbReference type="InterPro" id="IPR025704">
    <property type="entry name" value="E3_Ub_ligase_UBR4_C"/>
</dbReference>
<reference evidence="3 4" key="2">
    <citation type="submission" date="2018-11" db="EMBL/GenBank/DDBJ databases">
        <authorList>
            <consortium name="Pathogen Informatics"/>
        </authorList>
    </citation>
    <scope>NUCLEOTIDE SEQUENCE [LARGE SCALE GENOMIC DNA]</scope>
</reference>
<organism evidence="5">
    <name type="scientific">Gongylonema pulchrum</name>
    <dbReference type="NCBI Taxonomy" id="637853"/>
    <lineage>
        <taxon>Eukaryota</taxon>
        <taxon>Metazoa</taxon>
        <taxon>Ecdysozoa</taxon>
        <taxon>Nematoda</taxon>
        <taxon>Chromadorea</taxon>
        <taxon>Rhabditida</taxon>
        <taxon>Spirurina</taxon>
        <taxon>Spiruromorpha</taxon>
        <taxon>Spiruroidea</taxon>
        <taxon>Gongylonematidae</taxon>
        <taxon>Gongylonema</taxon>
    </lineage>
</organism>
<dbReference type="PROSITE" id="PS52043">
    <property type="entry name" value="UBR4_E3"/>
    <property type="match status" value="1"/>
</dbReference>
<evidence type="ECO:0000313" key="3">
    <source>
        <dbReference type="EMBL" id="VDK55305.1"/>
    </source>
</evidence>
<feature type="domain" description="E3 ubiquitin ligase UBR4 C-terminal" evidence="2">
    <location>
        <begin position="17"/>
        <end position="99"/>
    </location>
</feature>
<dbReference type="AlphaFoldDB" id="A0A183DD20"/>
<dbReference type="OrthoDB" id="30336at2759"/>
<accession>A0A183DD20</accession>
<evidence type="ECO:0000313" key="5">
    <source>
        <dbReference type="WBParaSite" id="GPUH_0000662001-mRNA-1"/>
    </source>
</evidence>
<dbReference type="Proteomes" id="UP000271098">
    <property type="component" value="Unassembled WGS sequence"/>
</dbReference>
<dbReference type="WBParaSite" id="GPUH_0000662001-mRNA-1">
    <property type="protein sequence ID" value="GPUH_0000662001-mRNA-1"/>
    <property type="gene ID" value="GPUH_0000662001"/>
</dbReference>
<evidence type="ECO:0000313" key="4">
    <source>
        <dbReference type="Proteomes" id="UP000271098"/>
    </source>
</evidence>
<sequence length="103" mass="11741">MSPRFFLGMSTAGARSLFKVYAFASRLDLKEGKRINGRNYSFTTVSQMNFIHMDCHITAIRMAGSRDEWASASLHNANTKCNVIVPLWSTKVKDSDMERSFQR</sequence>
<keyword evidence="1" id="KW-0862">Zinc</keyword>
<keyword evidence="1" id="KW-0479">Metal-binding</keyword>
<dbReference type="PANTHER" id="PTHR21725">
    <property type="entry name" value="E3 UBIQUITIN-PROTEIN LIGASE UBR4"/>
    <property type="match status" value="1"/>
</dbReference>
<dbReference type="EMBL" id="UYRT01015783">
    <property type="protein sequence ID" value="VDK55305.1"/>
    <property type="molecule type" value="Genomic_DNA"/>
</dbReference>